<evidence type="ECO:0000313" key="3">
    <source>
        <dbReference type="Proteomes" id="UP000023152"/>
    </source>
</evidence>
<reference evidence="2 3" key="1">
    <citation type="journal article" date="2013" name="Curr. Biol.">
        <title>The Genome of the Foraminiferan Reticulomyxa filosa.</title>
        <authorList>
            <person name="Glockner G."/>
            <person name="Hulsmann N."/>
            <person name="Schleicher M."/>
            <person name="Noegel A.A."/>
            <person name="Eichinger L."/>
            <person name="Gallinger C."/>
            <person name="Pawlowski J."/>
            <person name="Sierra R."/>
            <person name="Euteneuer U."/>
            <person name="Pillet L."/>
            <person name="Moustafa A."/>
            <person name="Platzer M."/>
            <person name="Groth M."/>
            <person name="Szafranski K."/>
            <person name="Schliwa M."/>
        </authorList>
    </citation>
    <scope>NUCLEOTIDE SEQUENCE [LARGE SCALE GENOMIC DNA]</scope>
</reference>
<accession>X6N7E0</accession>
<dbReference type="Proteomes" id="UP000023152">
    <property type="component" value="Unassembled WGS sequence"/>
</dbReference>
<dbReference type="EMBL" id="ASPP01010939">
    <property type="protein sequence ID" value="ETO22205.1"/>
    <property type="molecule type" value="Genomic_DNA"/>
</dbReference>
<evidence type="ECO:0000313" key="2">
    <source>
        <dbReference type="EMBL" id="ETO22205.1"/>
    </source>
</evidence>
<organism evidence="2 3">
    <name type="scientific">Reticulomyxa filosa</name>
    <dbReference type="NCBI Taxonomy" id="46433"/>
    <lineage>
        <taxon>Eukaryota</taxon>
        <taxon>Sar</taxon>
        <taxon>Rhizaria</taxon>
        <taxon>Retaria</taxon>
        <taxon>Foraminifera</taxon>
        <taxon>Monothalamids</taxon>
        <taxon>Reticulomyxidae</taxon>
        <taxon>Reticulomyxa</taxon>
    </lineage>
</organism>
<proteinExistence type="predicted"/>
<protein>
    <submittedName>
        <fullName evidence="2">Uncharacterized protein</fullName>
    </submittedName>
</protein>
<feature type="compositionally biased region" description="Basic and acidic residues" evidence="1">
    <location>
        <begin position="129"/>
        <end position="144"/>
    </location>
</feature>
<feature type="region of interest" description="Disordered" evidence="1">
    <location>
        <begin position="122"/>
        <end position="144"/>
    </location>
</feature>
<sequence>MQVNIVLENKNEKEKSKPEWVGTIFFEGPKESEPNNSLDYLRGQIIDQFDSSQMSSLQKQNKKKGCQNINNFFFPPSKTKQNKTVSMGGNDFQFLNEGIPVSRKQEKYLTWIDIGLVTNKWVGSSEDDEPRKEKTEKSGKKAGG</sequence>
<keyword evidence="3" id="KW-1185">Reference proteome</keyword>
<feature type="non-terminal residue" evidence="2">
    <location>
        <position position="144"/>
    </location>
</feature>
<comment type="caution">
    <text evidence="2">The sequence shown here is derived from an EMBL/GenBank/DDBJ whole genome shotgun (WGS) entry which is preliminary data.</text>
</comment>
<gene>
    <name evidence="2" type="ORF">RFI_14995</name>
</gene>
<evidence type="ECO:0000256" key="1">
    <source>
        <dbReference type="SAM" id="MobiDB-lite"/>
    </source>
</evidence>
<name>X6N7E0_RETFI</name>
<dbReference type="AlphaFoldDB" id="X6N7E0"/>